<sequence>MRRAIYFFSFMFMACLIYSNGLRAQTGDTTISHGRAHTLPEVSIEGYKKELLEFQRLQRENEKLQLEEKNFSIRQRLQTFSFGGIESTKVVSIYTDRTSPGGGVAQIYNTREDMRLVGVGSCVMGHYKVIRITPVSVFLQNTELPAGSRVIKLSFVAIGAKIAP</sequence>
<accession>A0A241PY66</accession>
<name>A0A241PY66_SALET</name>
<gene>
    <name evidence="3" type="ORF">LFZ25_25805</name>
</gene>
<keyword evidence="1" id="KW-0175">Coiled coil</keyword>
<evidence type="ECO:0008006" key="5">
    <source>
        <dbReference type="Google" id="ProtNLM"/>
    </source>
</evidence>
<dbReference type="RefSeq" id="WP_088731594.1">
    <property type="nucleotide sequence ID" value="NZ_CP022118.1"/>
</dbReference>
<dbReference type="AlphaFoldDB" id="A0A241PY66"/>
<reference evidence="3 4" key="1">
    <citation type="submission" date="2017-06" db="EMBL/GenBank/DDBJ databases">
        <title>Salmonella reference genomes for public health.</title>
        <authorList>
            <person name="Robertson J."/>
            <person name="Yoshida C."/>
            <person name="Gurnik S."/>
            <person name="Nash J."/>
        </authorList>
    </citation>
    <scope>NUCLEOTIDE SEQUENCE [LARGE SCALE GENOMIC DNA]</scope>
    <source>
        <strain evidence="3 4">S-1643</strain>
        <plasmid evidence="4">Plasmid unnamed1</plasmid>
    </source>
</reference>
<keyword evidence="2" id="KW-0732">Signal</keyword>
<dbReference type="Proteomes" id="UP000197157">
    <property type="component" value="Plasmid unnamed1"/>
</dbReference>
<dbReference type="PROSITE" id="PS51257">
    <property type="entry name" value="PROKAR_LIPOPROTEIN"/>
    <property type="match status" value="1"/>
</dbReference>
<dbReference type="EMBL" id="CP022118">
    <property type="protein sequence ID" value="ASG19213.1"/>
    <property type="molecule type" value="Genomic_DNA"/>
</dbReference>
<keyword evidence="3" id="KW-0614">Plasmid</keyword>
<evidence type="ECO:0000313" key="4">
    <source>
        <dbReference type="Proteomes" id="UP000197157"/>
    </source>
</evidence>
<organism evidence="3 4">
    <name type="scientific">Salmonella enterica subsp. enterica serovar Macclesfield str. S-1643</name>
    <dbReference type="NCBI Taxonomy" id="1242107"/>
    <lineage>
        <taxon>Bacteria</taxon>
        <taxon>Pseudomonadati</taxon>
        <taxon>Pseudomonadota</taxon>
        <taxon>Gammaproteobacteria</taxon>
        <taxon>Enterobacterales</taxon>
        <taxon>Enterobacteriaceae</taxon>
        <taxon>Salmonella</taxon>
    </lineage>
</organism>
<feature type="coiled-coil region" evidence="1">
    <location>
        <begin position="47"/>
        <end position="74"/>
    </location>
</feature>
<evidence type="ECO:0000313" key="3">
    <source>
        <dbReference type="EMBL" id="ASG19213.1"/>
    </source>
</evidence>
<evidence type="ECO:0000256" key="2">
    <source>
        <dbReference type="SAM" id="SignalP"/>
    </source>
</evidence>
<proteinExistence type="predicted"/>
<protein>
    <recommendedName>
        <fullName evidence="5">Type IV pilus biogenesis protein PilP</fullName>
    </recommendedName>
</protein>
<evidence type="ECO:0000256" key="1">
    <source>
        <dbReference type="SAM" id="Coils"/>
    </source>
</evidence>
<feature type="chain" id="PRO_5012331246" description="Type IV pilus biogenesis protein PilP" evidence="2">
    <location>
        <begin position="25"/>
        <end position="164"/>
    </location>
</feature>
<feature type="signal peptide" evidence="2">
    <location>
        <begin position="1"/>
        <end position="24"/>
    </location>
</feature>
<geneLocation type="plasmid" evidence="3">
    <name>unnamed1</name>
</geneLocation>